<sequence>MELASGCSTDAHGIALSYAAERAPVTLLPRSGVTSR</sequence>
<dbReference type="KEGG" id="aau:AAur_pTC10053"/>
<dbReference type="EMBL" id="CP000475">
    <property type="protein sequence ID" value="ABM10326.1"/>
    <property type="molecule type" value="Genomic_DNA"/>
</dbReference>
<name>A1RCG5_PAEAT</name>
<dbReference type="AlphaFoldDB" id="A1RCG5"/>
<keyword evidence="2" id="KW-1185">Reference proteome</keyword>
<evidence type="ECO:0000313" key="2">
    <source>
        <dbReference type="Proteomes" id="UP000000637"/>
    </source>
</evidence>
<dbReference type="Proteomes" id="UP000000637">
    <property type="component" value="Plasmid pTC1"/>
</dbReference>
<keyword evidence="1" id="KW-0614">Plasmid</keyword>
<gene>
    <name evidence="1" type="ordered locus">AAur_pTC10053</name>
</gene>
<proteinExistence type="predicted"/>
<protein>
    <submittedName>
        <fullName evidence="1">Uncharacterized protein</fullName>
    </submittedName>
</protein>
<geneLocation type="plasmid" evidence="1 2">
    <name>pTC1</name>
</geneLocation>
<dbReference type="HOGENOM" id="CLU_3354208_0_0_11"/>
<organism evidence="1 2">
    <name type="scientific">Paenarthrobacter aurescens (strain TC1)</name>
    <dbReference type="NCBI Taxonomy" id="290340"/>
    <lineage>
        <taxon>Bacteria</taxon>
        <taxon>Bacillati</taxon>
        <taxon>Actinomycetota</taxon>
        <taxon>Actinomycetes</taxon>
        <taxon>Micrococcales</taxon>
        <taxon>Micrococcaceae</taxon>
        <taxon>Paenarthrobacter</taxon>
    </lineage>
</organism>
<evidence type="ECO:0000313" key="1">
    <source>
        <dbReference type="EMBL" id="ABM10326.1"/>
    </source>
</evidence>
<accession>A1RCG5</accession>
<reference evidence="1 2" key="1">
    <citation type="journal article" date="2006" name="PLoS Genet.">
        <title>Secrets of soil survival revealed by the genome sequence of Arthrobacter aurescens TC1.</title>
        <authorList>
            <person name="Mongodin E.F."/>
            <person name="Shapir N."/>
            <person name="Daugherty S.C."/>
            <person name="DeBoy R.T."/>
            <person name="Emerson J.B."/>
            <person name="Shvartzbeyn A."/>
            <person name="Radune D."/>
            <person name="Vamathevan J."/>
            <person name="Riggs F."/>
            <person name="Grinberg V."/>
            <person name="Khouri H."/>
            <person name="Wackett L.P."/>
            <person name="Nelson K.E."/>
            <person name="Sadowsky M.J."/>
        </authorList>
    </citation>
    <scope>NUCLEOTIDE SEQUENCE [LARGE SCALE GENOMIC DNA]</scope>
    <source>
        <strain evidence="1 2">TC1</strain>
    </source>
</reference>